<dbReference type="PANTHER" id="PTHR30346:SF17">
    <property type="entry name" value="LYSR FAMILY TRANSCRIPTIONAL REGULATOR"/>
    <property type="match status" value="1"/>
</dbReference>
<dbReference type="SUPFAM" id="SSF53850">
    <property type="entry name" value="Periplasmic binding protein-like II"/>
    <property type="match status" value="1"/>
</dbReference>
<keyword evidence="2" id="KW-0805">Transcription regulation</keyword>
<proteinExistence type="inferred from homology"/>
<dbReference type="GO" id="GO:0003677">
    <property type="term" value="F:DNA binding"/>
    <property type="evidence" value="ECO:0007669"/>
    <property type="project" value="UniProtKB-KW"/>
</dbReference>
<evidence type="ECO:0000313" key="8">
    <source>
        <dbReference type="Proteomes" id="UP000238650"/>
    </source>
</evidence>
<accession>A0A2S9QNU6</accession>
<organism evidence="7 8">
    <name type="scientific">Leucobacter massiliensis</name>
    <dbReference type="NCBI Taxonomy" id="1686285"/>
    <lineage>
        <taxon>Bacteria</taxon>
        <taxon>Bacillati</taxon>
        <taxon>Actinomycetota</taxon>
        <taxon>Actinomycetes</taxon>
        <taxon>Micrococcales</taxon>
        <taxon>Microbacteriaceae</taxon>
        <taxon>Leucobacter</taxon>
    </lineage>
</organism>
<dbReference type="EMBL" id="MWZD01000017">
    <property type="protein sequence ID" value="PRI11249.1"/>
    <property type="molecule type" value="Genomic_DNA"/>
</dbReference>
<dbReference type="PRINTS" id="PR00039">
    <property type="entry name" value="HTHLYSR"/>
</dbReference>
<dbReference type="Pfam" id="PF00126">
    <property type="entry name" value="HTH_1"/>
    <property type="match status" value="1"/>
</dbReference>
<keyword evidence="8" id="KW-1185">Reference proteome</keyword>
<evidence type="ECO:0000313" key="7">
    <source>
        <dbReference type="EMBL" id="PRI11249.1"/>
    </source>
</evidence>
<dbReference type="Proteomes" id="UP000238650">
    <property type="component" value="Unassembled WGS sequence"/>
</dbReference>
<name>A0A2S9QNU6_9MICO</name>
<dbReference type="GO" id="GO:0032993">
    <property type="term" value="C:protein-DNA complex"/>
    <property type="evidence" value="ECO:0007669"/>
    <property type="project" value="TreeGrafter"/>
</dbReference>
<feature type="compositionally biased region" description="Low complexity" evidence="5">
    <location>
        <begin position="54"/>
        <end position="68"/>
    </location>
</feature>
<feature type="domain" description="HTH lysR-type" evidence="6">
    <location>
        <begin position="75"/>
        <end position="132"/>
    </location>
</feature>
<dbReference type="InterPro" id="IPR000847">
    <property type="entry name" value="LysR_HTH_N"/>
</dbReference>
<dbReference type="AlphaFoldDB" id="A0A2S9QNU6"/>
<dbReference type="GO" id="GO:0003700">
    <property type="term" value="F:DNA-binding transcription factor activity"/>
    <property type="evidence" value="ECO:0007669"/>
    <property type="project" value="InterPro"/>
</dbReference>
<evidence type="ECO:0000256" key="4">
    <source>
        <dbReference type="ARBA" id="ARBA00023163"/>
    </source>
</evidence>
<dbReference type="Gene3D" id="3.40.190.10">
    <property type="entry name" value="Periplasmic binding protein-like II"/>
    <property type="match status" value="2"/>
</dbReference>
<dbReference type="Pfam" id="PF03466">
    <property type="entry name" value="LysR_substrate"/>
    <property type="match status" value="1"/>
</dbReference>
<keyword evidence="3" id="KW-0238">DNA-binding</keyword>
<gene>
    <name evidence="7" type="ORF">B4915_10410</name>
</gene>
<dbReference type="InterPro" id="IPR036390">
    <property type="entry name" value="WH_DNA-bd_sf"/>
</dbReference>
<keyword evidence="4" id="KW-0804">Transcription</keyword>
<dbReference type="FunFam" id="1.10.10.10:FF:000001">
    <property type="entry name" value="LysR family transcriptional regulator"/>
    <property type="match status" value="1"/>
</dbReference>
<reference evidence="7 8" key="1">
    <citation type="journal article" date="2017" name="New Microbes New Infect">
        <title>Genome sequence of 'Leucobacter massiliensis' sp. nov. isolated from human pharynx after travel to the 2014 Hajj.</title>
        <authorList>
            <person name="Leangapichart T."/>
            <person name="Gautret P."/>
            <person name="Nguyen T.T."/>
            <person name="Armstrong N."/>
            <person name="Rolain J.M."/>
        </authorList>
    </citation>
    <scope>NUCLEOTIDE SEQUENCE [LARGE SCALE GENOMIC DNA]</scope>
    <source>
        <strain evidence="7 8">122RC15</strain>
    </source>
</reference>
<dbReference type="PROSITE" id="PS50931">
    <property type="entry name" value="HTH_LYSR"/>
    <property type="match status" value="1"/>
</dbReference>
<evidence type="ECO:0000256" key="2">
    <source>
        <dbReference type="ARBA" id="ARBA00023015"/>
    </source>
</evidence>
<evidence type="ECO:0000259" key="6">
    <source>
        <dbReference type="PROSITE" id="PS50931"/>
    </source>
</evidence>
<evidence type="ECO:0000256" key="5">
    <source>
        <dbReference type="SAM" id="MobiDB-lite"/>
    </source>
</evidence>
<comment type="similarity">
    <text evidence="1">Belongs to the LysR transcriptional regulatory family.</text>
</comment>
<dbReference type="InterPro" id="IPR005119">
    <property type="entry name" value="LysR_subst-bd"/>
</dbReference>
<dbReference type="InterPro" id="IPR036388">
    <property type="entry name" value="WH-like_DNA-bd_sf"/>
</dbReference>
<evidence type="ECO:0000256" key="3">
    <source>
        <dbReference type="ARBA" id="ARBA00023125"/>
    </source>
</evidence>
<protein>
    <recommendedName>
        <fullName evidence="6">HTH lysR-type domain-containing protein</fullName>
    </recommendedName>
</protein>
<dbReference type="OrthoDB" id="9789529at2"/>
<feature type="region of interest" description="Disordered" evidence="5">
    <location>
        <begin position="1"/>
        <end position="68"/>
    </location>
</feature>
<dbReference type="SUPFAM" id="SSF46785">
    <property type="entry name" value="Winged helix' DNA-binding domain"/>
    <property type="match status" value="1"/>
</dbReference>
<evidence type="ECO:0000256" key="1">
    <source>
        <dbReference type="ARBA" id="ARBA00009437"/>
    </source>
</evidence>
<comment type="caution">
    <text evidence="7">The sequence shown here is derived from an EMBL/GenBank/DDBJ whole genome shotgun (WGS) entry which is preliminary data.</text>
</comment>
<dbReference type="Gene3D" id="1.10.10.10">
    <property type="entry name" value="Winged helix-like DNA-binding domain superfamily/Winged helix DNA-binding domain"/>
    <property type="match status" value="1"/>
</dbReference>
<dbReference type="PANTHER" id="PTHR30346">
    <property type="entry name" value="TRANSCRIPTIONAL DUAL REGULATOR HCAR-RELATED"/>
    <property type="match status" value="1"/>
</dbReference>
<sequence>MPVHQPRSLGGGDPVEPGRGAAARRRRGAGCHRAGAAPSTRRVHAPAHRGGAGARSRGAAAAQGRTPAAEGRLIVETRRLEVFIALADAGGFRQAADRLFITQPALSQQIMRLEKDVGVQLIDRSTRPISLTEAGREFYFRCKNVLDAMGEVSQLLEDAREVRFGRVRIGIVPAMLFAAPARMVRTFRQRFPKAEVQLRSIATSYLVEELEQGSIDVAILLTRPELKDVASHALYGEDYLVCLPEDHPLAAQEQVSFAQLRNERILQGPRSANPAGFDSIIAACVGAGFSPKTGEAYGSYLDLAGLVSAGMGVSFVPVSYGDLRPSGVVYRPLVDPTVSMNVSVSCYERRLDSVGRAFVQHCIESCAVPADAAPSPDPRERKQG</sequence>
<dbReference type="CDD" id="cd08414">
    <property type="entry name" value="PBP2_LTTR_aromatics_like"/>
    <property type="match status" value="1"/>
</dbReference>